<organism evidence="1">
    <name type="scientific">Dinoroseobacter phage vB_DshS_R26L</name>
    <dbReference type="NCBI Taxonomy" id="3161158"/>
    <lineage>
        <taxon>Viruses</taxon>
        <taxon>Duplodnaviria</taxon>
        <taxon>Heunggongvirae</taxon>
        <taxon>Uroviricota</taxon>
        <taxon>Caudoviricetes</taxon>
        <taxon>Nanhaivirus</taxon>
    </lineage>
</organism>
<accession>A0AAU7VGP8</accession>
<protein>
    <submittedName>
        <fullName evidence="1">Uncharacterized protein</fullName>
    </submittedName>
</protein>
<proteinExistence type="predicted"/>
<evidence type="ECO:0000313" key="1">
    <source>
        <dbReference type="EMBL" id="XBW75325.1"/>
    </source>
</evidence>
<name>A0AAU7VGP8_9CAUD</name>
<reference evidence="1" key="1">
    <citation type="submission" date="2024-06" db="EMBL/GenBank/DDBJ databases">
        <authorList>
            <person name="Lu L."/>
            <person name="Wei N."/>
            <person name="Zhang R."/>
        </authorList>
    </citation>
    <scope>NUCLEOTIDE SEQUENCE</scope>
</reference>
<dbReference type="EMBL" id="PP882867">
    <property type="protein sequence ID" value="XBW75325.1"/>
    <property type="molecule type" value="Genomic_DNA"/>
</dbReference>
<sequence length="69" mass="7587">MNVRELAEALTKMVQAGHGDLPVHHVMGNGKEKSICGWELVSEGQFDSEATRAERGSAPRLKMFTDSPF</sequence>
<gene>
    <name evidence="1" type="ORF">vBDshSR26L_10</name>
</gene>